<gene>
    <name evidence="3" type="ORF">POL68_08860</name>
</gene>
<dbReference type="Gene3D" id="3.20.20.370">
    <property type="entry name" value="Glycoside hydrolase/deacetylase"/>
    <property type="match status" value="1"/>
</dbReference>
<name>A0ABT5D4J3_9BACT</name>
<accession>A0ABT5D4J3</accession>
<dbReference type="Pfam" id="PF01522">
    <property type="entry name" value="Polysacc_deac_1"/>
    <property type="match status" value="1"/>
</dbReference>
<dbReference type="SUPFAM" id="SSF88713">
    <property type="entry name" value="Glycoside hydrolase/deacetylase"/>
    <property type="match status" value="1"/>
</dbReference>
<dbReference type="Proteomes" id="UP001221838">
    <property type="component" value="Unassembled WGS sequence"/>
</dbReference>
<evidence type="ECO:0000259" key="2">
    <source>
        <dbReference type="PROSITE" id="PS51677"/>
    </source>
</evidence>
<dbReference type="PANTHER" id="PTHR10587:SF125">
    <property type="entry name" value="POLYSACCHARIDE DEACETYLASE YHEN-RELATED"/>
    <property type="match status" value="1"/>
</dbReference>
<dbReference type="CDD" id="cd10917">
    <property type="entry name" value="CE4_NodB_like_6s_7s"/>
    <property type="match status" value="1"/>
</dbReference>
<comment type="caution">
    <text evidence="3">The sequence shown here is derived from an EMBL/GenBank/DDBJ whole genome shotgun (WGS) entry which is preliminary data.</text>
</comment>
<reference evidence="3 4" key="1">
    <citation type="submission" date="2022-11" db="EMBL/GenBank/DDBJ databases">
        <title>Minimal conservation of predation-associated metabolite biosynthetic gene clusters underscores biosynthetic potential of Myxococcota including descriptions for ten novel species: Archangium lansinium sp. nov., Myxococcus landrumus sp. nov., Nannocystis bai.</title>
        <authorList>
            <person name="Ahearne A."/>
            <person name="Stevens C."/>
            <person name="Dowd S."/>
        </authorList>
    </citation>
    <scope>NUCLEOTIDE SEQUENCE [LARGE SCALE GENOMIC DNA]</scope>
    <source>
        <strain evidence="3 4">NCWAL01</strain>
    </source>
</reference>
<feature type="domain" description="NodB homology" evidence="2">
    <location>
        <begin position="76"/>
        <end position="277"/>
    </location>
</feature>
<evidence type="ECO:0000313" key="3">
    <source>
        <dbReference type="EMBL" id="MDC0708577.1"/>
    </source>
</evidence>
<protein>
    <submittedName>
        <fullName evidence="3">FG-GAP-like repeat-containing protein</fullName>
    </submittedName>
</protein>
<sequence length="642" mass="69162">MKKYALLLTGIMACNPTARVEEPTLTSQRQNLASVKTLVATSRTFLPGEMPTAQYCQTDTVSEYGLPPQGVPFPANTISLTYDDGPDAYTLELARYLNQKGIRATFFINGCRIKGHPVCSPSDTTQYPESWLSEMVAKGHRIGNHTENHTLLTADDPERRRQQLGATQQLIDPYIRDGYFLVRAPSNCWNASVAETINADPYLSKLEGTFGYDSSYGDWNCPTSETPGQCAQNIVNVLPPGRNGIVQLHDRNVAPGSDYTLKLTKCLVEGVSDPSVGCPSALLPGVTYVPLDALAGIRGQFSFATPEVVATEFSDNTAWPSHFGYYGTVRAGDINGDGHTDVCARGPDGVRCALSQRGTFSAATLWHTGLSDNLGWLPPEYSTTLQLGDVDHDGNADLCARGVDGLYCYKSNGQNGFAAQLTWWAGMFSDANGWNAEESRYGSIHLADIDADGDLDACGRAPDGIVCAHFNGSAFGSLQTWASDFRDDMGWAPARYGSTLRFADLNADGKADVCGRGVNGLRCLVSNGTAFVNGTNWSWPAFADVEGWHTSRARYRSFQLADVDGDGRADACGRNATGIVCAFSNGASFDRTRHVYNADFIDANGWGLDKYGSTVMLADINNDGHADVCGRGAYGIACARAP</sequence>
<dbReference type="PROSITE" id="PS51677">
    <property type="entry name" value="NODB"/>
    <property type="match status" value="1"/>
</dbReference>
<dbReference type="EMBL" id="JAQNDM010000002">
    <property type="protein sequence ID" value="MDC0708577.1"/>
    <property type="molecule type" value="Genomic_DNA"/>
</dbReference>
<dbReference type="Pfam" id="PF13517">
    <property type="entry name" value="FG-GAP_3"/>
    <property type="match status" value="1"/>
</dbReference>
<dbReference type="SUPFAM" id="SSF69318">
    <property type="entry name" value="Integrin alpha N-terminal domain"/>
    <property type="match status" value="1"/>
</dbReference>
<organism evidence="3 4">
    <name type="scientific">Stigmatella ashevillensis</name>
    <dbReference type="NCBI Taxonomy" id="2995309"/>
    <lineage>
        <taxon>Bacteria</taxon>
        <taxon>Pseudomonadati</taxon>
        <taxon>Myxococcota</taxon>
        <taxon>Myxococcia</taxon>
        <taxon>Myxococcales</taxon>
        <taxon>Cystobacterineae</taxon>
        <taxon>Archangiaceae</taxon>
        <taxon>Stigmatella</taxon>
    </lineage>
</organism>
<keyword evidence="4" id="KW-1185">Reference proteome</keyword>
<dbReference type="InterPro" id="IPR050248">
    <property type="entry name" value="Polysacc_deacetylase_ArnD"/>
</dbReference>
<dbReference type="PANTHER" id="PTHR10587">
    <property type="entry name" value="GLYCOSYL TRANSFERASE-RELATED"/>
    <property type="match status" value="1"/>
</dbReference>
<dbReference type="InterPro" id="IPR013517">
    <property type="entry name" value="FG-GAP"/>
</dbReference>
<dbReference type="Gene3D" id="2.130.10.130">
    <property type="entry name" value="Integrin alpha, N-terminal"/>
    <property type="match status" value="1"/>
</dbReference>
<evidence type="ECO:0000256" key="1">
    <source>
        <dbReference type="ARBA" id="ARBA00022729"/>
    </source>
</evidence>
<dbReference type="InterPro" id="IPR002509">
    <property type="entry name" value="NODB_dom"/>
</dbReference>
<evidence type="ECO:0000313" key="4">
    <source>
        <dbReference type="Proteomes" id="UP001221838"/>
    </source>
</evidence>
<proteinExistence type="predicted"/>
<dbReference type="RefSeq" id="WP_272136533.1">
    <property type="nucleotide sequence ID" value="NZ_JAQNDM010000002.1"/>
</dbReference>
<dbReference type="InterPro" id="IPR011330">
    <property type="entry name" value="Glyco_hydro/deAcase_b/a-brl"/>
</dbReference>
<keyword evidence="1" id="KW-0732">Signal</keyword>
<dbReference type="InterPro" id="IPR028994">
    <property type="entry name" value="Integrin_alpha_N"/>
</dbReference>